<reference evidence="2 3" key="1">
    <citation type="submission" date="2019-11" db="EMBL/GenBank/DDBJ databases">
        <title>Whole genome sequencing identifies a novel species of the genus Arsenicicoccus isolated from human blood.</title>
        <authorList>
            <person name="Jeong J.H."/>
            <person name="Kweon O.J."/>
            <person name="Kim H.R."/>
            <person name="Kim T.-H."/>
            <person name="Ha S.-M."/>
            <person name="Lee M.-K."/>
        </authorList>
    </citation>
    <scope>NUCLEOTIDE SEQUENCE [LARGE SCALE GENOMIC DNA]</scope>
    <source>
        <strain evidence="2 3">MKL-02</strain>
    </source>
</reference>
<proteinExistence type="predicted"/>
<feature type="domain" description="DUF58" evidence="1">
    <location>
        <begin position="192"/>
        <end position="332"/>
    </location>
</feature>
<dbReference type="InterPro" id="IPR002881">
    <property type="entry name" value="DUF58"/>
</dbReference>
<evidence type="ECO:0000259" key="1">
    <source>
        <dbReference type="Pfam" id="PF01882"/>
    </source>
</evidence>
<dbReference type="AlphaFoldDB" id="A0A6I3I6M9"/>
<gene>
    <name evidence="2" type="ORF">GGG17_07710</name>
</gene>
<name>A0A6I3I6M9_9MICO</name>
<sequence length="430" mass="46159">MTLTGRAVVLALLGVVPVLLRPEPLTATLWLVLVVVVAGADALLAASPRRLSITRDRVGTIRAATTTTSRLHVHNASRRTARGVLRDAWQPSAGAAGERHRLTVAAGATVVVETGLTPVRRGDRHTDLVTVRTLGPLGTAGRQASVDVPGTVRVLPPFHSRRHLPSRLARLRQIDGRSAVRVRGQGTEFDSLREYVEGDDVRSIDWRASARRSELVVRTWRPERDRRITLVVDTSRLSAGRVDDTTRLDAAIEASLLLTALAAHAGDHVDLVAGDRVVRTQLAGVARPEMLAAMSDALATVQPAIVEADWQALAAAVARQARRPSLVVLLTPLEPAAVAESLLPVLPLLTQRQRVCIASCADPDLDRMATARRTAEQAYGAAAAERTRTLRLQTADALARLGVTVVDAPPEDLAPALADHYLTLKSRGLL</sequence>
<dbReference type="RefSeq" id="WP_154593163.1">
    <property type="nucleotide sequence ID" value="NZ_WLVL01000028.1"/>
</dbReference>
<dbReference type="EMBL" id="WLVL01000028">
    <property type="protein sequence ID" value="MTB71854.1"/>
    <property type="molecule type" value="Genomic_DNA"/>
</dbReference>
<dbReference type="Proteomes" id="UP000431092">
    <property type="component" value="Unassembled WGS sequence"/>
</dbReference>
<evidence type="ECO:0000313" key="3">
    <source>
        <dbReference type="Proteomes" id="UP000431092"/>
    </source>
</evidence>
<organism evidence="2 3">
    <name type="scientific">Arsenicicoccus cauae</name>
    <dbReference type="NCBI Taxonomy" id="2663847"/>
    <lineage>
        <taxon>Bacteria</taxon>
        <taxon>Bacillati</taxon>
        <taxon>Actinomycetota</taxon>
        <taxon>Actinomycetes</taxon>
        <taxon>Micrococcales</taxon>
        <taxon>Intrasporangiaceae</taxon>
        <taxon>Arsenicicoccus</taxon>
    </lineage>
</organism>
<protein>
    <submittedName>
        <fullName evidence="2">DUF58 domain-containing protein</fullName>
    </submittedName>
</protein>
<evidence type="ECO:0000313" key="2">
    <source>
        <dbReference type="EMBL" id="MTB71854.1"/>
    </source>
</evidence>
<accession>A0A6I3I6M9</accession>
<dbReference type="Pfam" id="PF01882">
    <property type="entry name" value="DUF58"/>
    <property type="match status" value="1"/>
</dbReference>
<comment type="caution">
    <text evidence="2">The sequence shown here is derived from an EMBL/GenBank/DDBJ whole genome shotgun (WGS) entry which is preliminary data.</text>
</comment>
<dbReference type="PANTHER" id="PTHR33608">
    <property type="entry name" value="BLL2464 PROTEIN"/>
    <property type="match status" value="1"/>
</dbReference>
<keyword evidence="3" id="KW-1185">Reference proteome</keyword>
<dbReference type="PANTHER" id="PTHR33608:SF3">
    <property type="entry name" value="SLR2013 PROTEIN"/>
    <property type="match status" value="1"/>
</dbReference>